<keyword evidence="2" id="KW-1185">Reference proteome</keyword>
<proteinExistence type="predicted"/>
<dbReference type="Proteomes" id="UP000295499">
    <property type="component" value="Unassembled WGS sequence"/>
</dbReference>
<sequence length="350" mass="40429">MAEHPQISQNLVVSPNYGKLSKWDKLKRKVKSIILKKIVDTPLQFKLYPAYWHYRFQGKGDRRAPVNLNRFLTQKPNYGAGIGHQLANWNSGLYYAGLFGLKYAHSPFSTKKWDEFLGFGQDEILADSLLNDPKFKVVRLPSFNSTRPEEIELVRNIIRSYTQNNILFLLEQDQGYKAQCGTSDLLKAKFFNARSRADDRLIFSEDTFNIAVHIRRRMKIETPEVWSTRGLGNEYFATVLRNTLKNIPSEKTVAIYLFSQGEVSEFPEFAEFENINYCVDMGPVESVLHMINADLLISSKSSFSYKPALISNGIQIAPKTFWHFYPETDQYIMADNNGNFEQQKLKSKFI</sequence>
<name>A0A4R6IDN6_9SPHI</name>
<protein>
    <recommendedName>
        <fullName evidence="3">Glycosyl transferase family 11</fullName>
    </recommendedName>
</protein>
<organism evidence="1 2">
    <name type="scientific">Pedobacter duraquae</name>
    <dbReference type="NCBI Taxonomy" id="425511"/>
    <lineage>
        <taxon>Bacteria</taxon>
        <taxon>Pseudomonadati</taxon>
        <taxon>Bacteroidota</taxon>
        <taxon>Sphingobacteriia</taxon>
        <taxon>Sphingobacteriales</taxon>
        <taxon>Sphingobacteriaceae</taxon>
        <taxon>Pedobacter</taxon>
    </lineage>
</organism>
<reference evidence="1 2" key="1">
    <citation type="submission" date="2019-03" db="EMBL/GenBank/DDBJ databases">
        <title>Genomic Encyclopedia of Archaeal and Bacterial Type Strains, Phase II (KMG-II): from individual species to whole genera.</title>
        <authorList>
            <person name="Goeker M."/>
        </authorList>
    </citation>
    <scope>NUCLEOTIDE SEQUENCE [LARGE SCALE GENOMIC DNA]</scope>
    <source>
        <strain evidence="1 2">DSM 19034</strain>
    </source>
</reference>
<comment type="caution">
    <text evidence="1">The sequence shown here is derived from an EMBL/GenBank/DDBJ whole genome shotgun (WGS) entry which is preliminary data.</text>
</comment>
<dbReference type="RefSeq" id="WP_133559231.1">
    <property type="nucleotide sequence ID" value="NZ_SNWM01000008.1"/>
</dbReference>
<dbReference type="AlphaFoldDB" id="A0A4R6IDN6"/>
<gene>
    <name evidence="1" type="ORF">CLV32_4637</name>
</gene>
<accession>A0A4R6IDN6</accession>
<dbReference type="OrthoDB" id="2039912at2"/>
<evidence type="ECO:0000313" key="1">
    <source>
        <dbReference type="EMBL" id="TDO19015.1"/>
    </source>
</evidence>
<dbReference type="EMBL" id="SNWM01000008">
    <property type="protein sequence ID" value="TDO19015.1"/>
    <property type="molecule type" value="Genomic_DNA"/>
</dbReference>
<evidence type="ECO:0000313" key="2">
    <source>
        <dbReference type="Proteomes" id="UP000295499"/>
    </source>
</evidence>
<evidence type="ECO:0008006" key="3">
    <source>
        <dbReference type="Google" id="ProtNLM"/>
    </source>
</evidence>